<evidence type="ECO:0000256" key="1">
    <source>
        <dbReference type="ARBA" id="ARBA00022679"/>
    </source>
</evidence>
<organism evidence="4 5">
    <name type="scientific">Ruminococcus flavefaciens</name>
    <dbReference type="NCBI Taxonomy" id="1265"/>
    <lineage>
        <taxon>Bacteria</taxon>
        <taxon>Bacillati</taxon>
        <taxon>Bacillota</taxon>
        <taxon>Clostridia</taxon>
        <taxon>Eubacteriales</taxon>
        <taxon>Oscillospiraceae</taxon>
        <taxon>Ruminococcus</taxon>
    </lineage>
</organism>
<dbReference type="CDD" id="cd03809">
    <property type="entry name" value="GT4_MtfB-like"/>
    <property type="match status" value="1"/>
</dbReference>
<evidence type="ECO:0000259" key="3">
    <source>
        <dbReference type="Pfam" id="PF13439"/>
    </source>
</evidence>
<dbReference type="PANTHER" id="PTHR46401">
    <property type="entry name" value="GLYCOSYLTRANSFERASE WBBK-RELATED"/>
    <property type="match status" value="1"/>
</dbReference>
<protein>
    <submittedName>
        <fullName evidence="4">Glycosyltransferase involved in cell wall bisynthesis</fullName>
    </submittedName>
</protein>
<feature type="domain" description="Glycosyltransferase subfamily 4-like N-terminal" evidence="3">
    <location>
        <begin position="114"/>
        <end position="169"/>
    </location>
</feature>
<dbReference type="EMBL" id="FNWV01000002">
    <property type="protein sequence ID" value="SEH46502.1"/>
    <property type="molecule type" value="Genomic_DNA"/>
</dbReference>
<evidence type="ECO:0000259" key="2">
    <source>
        <dbReference type="Pfam" id="PF00534"/>
    </source>
</evidence>
<name>A0A1H6ICU4_RUMFL</name>
<reference evidence="4 5" key="1">
    <citation type="submission" date="2016-10" db="EMBL/GenBank/DDBJ databases">
        <authorList>
            <person name="de Groot N.N."/>
        </authorList>
    </citation>
    <scope>NUCLEOTIDE SEQUENCE [LARGE SCALE GENOMIC DNA]</scope>
    <source>
        <strain evidence="4 5">YAD2003</strain>
    </source>
</reference>
<dbReference type="Pfam" id="PF13439">
    <property type="entry name" value="Glyco_transf_4"/>
    <property type="match status" value="1"/>
</dbReference>
<dbReference type="Proteomes" id="UP000183190">
    <property type="component" value="Unassembled WGS sequence"/>
</dbReference>
<dbReference type="InterPro" id="IPR028098">
    <property type="entry name" value="Glyco_trans_4-like_N"/>
</dbReference>
<evidence type="ECO:0000313" key="5">
    <source>
        <dbReference type="Proteomes" id="UP000183190"/>
    </source>
</evidence>
<proteinExistence type="predicted"/>
<dbReference type="SUPFAM" id="SSF53756">
    <property type="entry name" value="UDP-Glycosyltransferase/glycogen phosphorylase"/>
    <property type="match status" value="1"/>
</dbReference>
<dbReference type="AlphaFoldDB" id="A0A1H6ICU4"/>
<dbReference type="Pfam" id="PF00534">
    <property type="entry name" value="Glycos_transf_1"/>
    <property type="match status" value="1"/>
</dbReference>
<sequence length="370" mass="43416">MNINFLTGSLAYREHKTGVHFFHDMLIRKTIEHKKYNVNISFYNKEEEVRQYLPDYVCEESNQHFSNKFTRIFAYIFPIELIFGKSDIYICDGLIPIINKSKKRVAIVFDLMVKKFPNYYKPVMRAYMNFYFMRCRKADLILTISHTTKRDIVHYLKIPEDRIVVVPCGYVGTSNNGELTVEFAEKIKEKYIFYVGDMRKNKNLLNAIKGFEKAYRENSDIKFYIAGKKSGEYEDLNKYVIEHNLQNAVNFLGYISESEKIALYKNSLGLLFVSKYEGFGIPILEAAYYETPVITSNCSSMKEIAEECSILVDPNKPNEIKDAIKSLYNCDIRSDIIKKQKRLLDTYSWENMYSKFEKAIDSLYFYDGCV</sequence>
<dbReference type="PANTHER" id="PTHR46401:SF2">
    <property type="entry name" value="GLYCOSYLTRANSFERASE WBBK-RELATED"/>
    <property type="match status" value="1"/>
</dbReference>
<dbReference type="GO" id="GO:0016757">
    <property type="term" value="F:glycosyltransferase activity"/>
    <property type="evidence" value="ECO:0007669"/>
    <property type="project" value="InterPro"/>
</dbReference>
<gene>
    <name evidence="4" type="ORF">SAMN02910265_00816</name>
</gene>
<evidence type="ECO:0000313" key="4">
    <source>
        <dbReference type="EMBL" id="SEH46502.1"/>
    </source>
</evidence>
<dbReference type="InterPro" id="IPR001296">
    <property type="entry name" value="Glyco_trans_1"/>
</dbReference>
<feature type="domain" description="Glycosyl transferase family 1" evidence="2">
    <location>
        <begin position="185"/>
        <end position="341"/>
    </location>
</feature>
<dbReference type="Gene3D" id="3.40.50.2000">
    <property type="entry name" value="Glycogen Phosphorylase B"/>
    <property type="match status" value="2"/>
</dbReference>
<keyword evidence="1 4" id="KW-0808">Transferase</keyword>
<accession>A0A1H6ICU4</accession>